<reference evidence="1" key="1">
    <citation type="submission" date="2014-07" db="EMBL/GenBank/DDBJ databases">
        <authorList>
            <person name="Hornung V.Bastian."/>
        </authorList>
    </citation>
    <scope>NUCLEOTIDE SEQUENCE</scope>
    <source>
        <strain evidence="1">PCE-S</strain>
    </source>
</reference>
<proteinExistence type="predicted"/>
<dbReference type="RefSeq" id="WP_208925482.1">
    <property type="nucleotide sequence ID" value="NZ_LK996017.1"/>
</dbReference>
<name>A0A098AYX4_DESHA</name>
<protein>
    <submittedName>
        <fullName evidence="1">Uncharacterized protein</fullName>
    </submittedName>
</protein>
<accession>A0A098AYX4</accession>
<dbReference type="EMBL" id="LK996017">
    <property type="protein sequence ID" value="CDX01312.1"/>
    <property type="molecule type" value="Genomic_DNA"/>
</dbReference>
<dbReference type="AlphaFoldDB" id="A0A098AYX4"/>
<organism evidence="1">
    <name type="scientific">Desulfitobacterium hafniense</name>
    <name type="common">Desulfitobacterium frappieri</name>
    <dbReference type="NCBI Taxonomy" id="49338"/>
    <lineage>
        <taxon>Bacteria</taxon>
        <taxon>Bacillati</taxon>
        <taxon>Bacillota</taxon>
        <taxon>Clostridia</taxon>
        <taxon>Eubacteriales</taxon>
        <taxon>Desulfitobacteriaceae</taxon>
        <taxon>Desulfitobacterium</taxon>
    </lineage>
</organism>
<evidence type="ECO:0000313" key="1">
    <source>
        <dbReference type="EMBL" id="CDX01312.1"/>
    </source>
</evidence>
<gene>
    <name evidence="1" type="ORF">DPCES_1425</name>
</gene>
<sequence length="70" mass="7876">MAVINLLTKQYAVCIYIYGTRTFTSIPAEYHTPVKQYAATNYTLAQIDNALAKGYITEQEHAETMELVVS</sequence>
<dbReference type="PATRIC" id="fig|49338.4.peg.1535"/>